<evidence type="ECO:0000259" key="4">
    <source>
        <dbReference type="PROSITE" id="PS50853"/>
    </source>
</evidence>
<keyword evidence="3" id="KW-0732">Signal</keyword>
<dbReference type="SMART" id="SM00495">
    <property type="entry name" value="ChtBD3"/>
    <property type="match status" value="1"/>
</dbReference>
<feature type="domain" description="Fibronectin type-III" evidence="4">
    <location>
        <begin position="94"/>
        <end position="182"/>
    </location>
</feature>
<dbReference type="AlphaFoldDB" id="A0A848LMN6"/>
<sequence length="183" mass="18720">MPQPSPLLRAGTTALVALATLLMTLLPTPASAADRGEWAPYVAYTAGDIASYAGRSYDCRQSHTSLPGWEPPNVLALWLERSGPPPVDTQPPSAPSQLTSPAKTYNSVSLAWAASTDNVGVTGYEVFVGAGTTPAATTSGATSATVTGLQANTTYTFTVKARDAAGNRSAASAAFSTTTPSQP</sequence>
<dbReference type="GO" id="GO:0005576">
    <property type="term" value="C:extracellular region"/>
    <property type="evidence" value="ECO:0007669"/>
    <property type="project" value="InterPro"/>
</dbReference>
<protein>
    <submittedName>
        <fullName evidence="5">Chitinase</fullName>
    </submittedName>
</protein>
<feature type="signal peptide" evidence="3">
    <location>
        <begin position="1"/>
        <end position="32"/>
    </location>
</feature>
<dbReference type="PRINTS" id="PR00014">
    <property type="entry name" value="FNTYPEIII"/>
</dbReference>
<dbReference type="CDD" id="cd12214">
    <property type="entry name" value="ChiA1_BD"/>
    <property type="match status" value="1"/>
</dbReference>
<evidence type="ECO:0000256" key="1">
    <source>
        <dbReference type="ARBA" id="ARBA00022801"/>
    </source>
</evidence>
<evidence type="ECO:0000256" key="2">
    <source>
        <dbReference type="SAM" id="MobiDB-lite"/>
    </source>
</evidence>
<dbReference type="SUPFAM" id="SSF51055">
    <property type="entry name" value="Carbohydrate binding domain"/>
    <property type="match status" value="1"/>
</dbReference>
<dbReference type="Gene3D" id="2.60.40.10">
    <property type="entry name" value="Immunoglobulins"/>
    <property type="match status" value="1"/>
</dbReference>
<feature type="compositionally biased region" description="Pro residues" evidence="2">
    <location>
        <begin position="83"/>
        <end position="94"/>
    </location>
</feature>
<evidence type="ECO:0000313" key="5">
    <source>
        <dbReference type="EMBL" id="NMO18971.1"/>
    </source>
</evidence>
<name>A0A848LMN6_9BACT</name>
<evidence type="ECO:0000313" key="6">
    <source>
        <dbReference type="Proteomes" id="UP000518300"/>
    </source>
</evidence>
<dbReference type="PROSITE" id="PS50853">
    <property type="entry name" value="FN3"/>
    <property type="match status" value="1"/>
</dbReference>
<dbReference type="InterPro" id="IPR036116">
    <property type="entry name" value="FN3_sf"/>
</dbReference>
<dbReference type="InterPro" id="IPR003961">
    <property type="entry name" value="FN3_dom"/>
</dbReference>
<dbReference type="Pfam" id="PF00041">
    <property type="entry name" value="fn3"/>
    <property type="match status" value="1"/>
</dbReference>
<comment type="caution">
    <text evidence="5">The sequence shown here is derived from an EMBL/GenBank/DDBJ whole genome shotgun (WGS) entry which is preliminary data.</text>
</comment>
<feature type="region of interest" description="Disordered" evidence="2">
    <location>
        <begin position="81"/>
        <end position="100"/>
    </location>
</feature>
<dbReference type="RefSeq" id="WP_211194244.1">
    <property type="nucleotide sequence ID" value="NZ_JABBJJ010000162.1"/>
</dbReference>
<dbReference type="InterPro" id="IPR003610">
    <property type="entry name" value="CBM5/12"/>
</dbReference>
<proteinExistence type="predicted"/>
<feature type="chain" id="PRO_5032599896" evidence="3">
    <location>
        <begin position="33"/>
        <end position="183"/>
    </location>
</feature>
<reference evidence="5 6" key="1">
    <citation type="submission" date="2020-04" db="EMBL/GenBank/DDBJ databases">
        <title>Draft genome of Pyxidicoccus fallax type strain.</title>
        <authorList>
            <person name="Whitworth D.E."/>
        </authorList>
    </citation>
    <scope>NUCLEOTIDE SEQUENCE [LARGE SCALE GENOMIC DNA]</scope>
    <source>
        <strain evidence="5 6">DSM 14698</strain>
    </source>
</reference>
<keyword evidence="6" id="KW-1185">Reference proteome</keyword>
<dbReference type="InterPro" id="IPR036573">
    <property type="entry name" value="CBM_sf_5/12"/>
</dbReference>
<feature type="compositionally biased region" description="Low complexity" evidence="2">
    <location>
        <begin position="166"/>
        <end position="183"/>
    </location>
</feature>
<keyword evidence="1" id="KW-0378">Hydrolase</keyword>
<evidence type="ECO:0000256" key="3">
    <source>
        <dbReference type="SAM" id="SignalP"/>
    </source>
</evidence>
<dbReference type="GO" id="GO:0005975">
    <property type="term" value="P:carbohydrate metabolic process"/>
    <property type="evidence" value="ECO:0007669"/>
    <property type="project" value="InterPro"/>
</dbReference>
<dbReference type="GO" id="GO:0004553">
    <property type="term" value="F:hydrolase activity, hydrolyzing O-glycosyl compounds"/>
    <property type="evidence" value="ECO:0007669"/>
    <property type="project" value="InterPro"/>
</dbReference>
<dbReference type="EMBL" id="JABBJJ010000162">
    <property type="protein sequence ID" value="NMO18971.1"/>
    <property type="molecule type" value="Genomic_DNA"/>
</dbReference>
<gene>
    <name evidence="5" type="ORF">HG543_29505</name>
</gene>
<accession>A0A848LMN6</accession>
<dbReference type="Pfam" id="PF02839">
    <property type="entry name" value="CBM_5_12"/>
    <property type="match status" value="1"/>
</dbReference>
<dbReference type="SMART" id="SM00060">
    <property type="entry name" value="FN3"/>
    <property type="match status" value="1"/>
</dbReference>
<dbReference type="CDD" id="cd00063">
    <property type="entry name" value="FN3"/>
    <property type="match status" value="1"/>
</dbReference>
<feature type="region of interest" description="Disordered" evidence="2">
    <location>
        <begin position="164"/>
        <end position="183"/>
    </location>
</feature>
<dbReference type="GO" id="GO:0030246">
    <property type="term" value="F:carbohydrate binding"/>
    <property type="evidence" value="ECO:0007669"/>
    <property type="project" value="InterPro"/>
</dbReference>
<feature type="non-terminal residue" evidence="5">
    <location>
        <position position="183"/>
    </location>
</feature>
<organism evidence="5 6">
    <name type="scientific">Pyxidicoccus fallax</name>
    <dbReference type="NCBI Taxonomy" id="394095"/>
    <lineage>
        <taxon>Bacteria</taxon>
        <taxon>Pseudomonadati</taxon>
        <taxon>Myxococcota</taxon>
        <taxon>Myxococcia</taxon>
        <taxon>Myxococcales</taxon>
        <taxon>Cystobacterineae</taxon>
        <taxon>Myxococcaceae</taxon>
        <taxon>Pyxidicoccus</taxon>
    </lineage>
</organism>
<dbReference type="Proteomes" id="UP000518300">
    <property type="component" value="Unassembled WGS sequence"/>
</dbReference>
<dbReference type="SUPFAM" id="SSF49265">
    <property type="entry name" value="Fibronectin type III"/>
    <property type="match status" value="1"/>
</dbReference>
<dbReference type="Gene3D" id="2.10.10.20">
    <property type="entry name" value="Carbohydrate-binding module superfamily 5/12"/>
    <property type="match status" value="1"/>
</dbReference>
<dbReference type="InterPro" id="IPR013783">
    <property type="entry name" value="Ig-like_fold"/>
</dbReference>